<evidence type="ECO:0000313" key="4">
    <source>
        <dbReference type="Proteomes" id="UP000231333"/>
    </source>
</evidence>
<dbReference type="EMBL" id="PCXL01000002">
    <property type="protein sequence ID" value="PIR38951.1"/>
    <property type="molecule type" value="Genomic_DNA"/>
</dbReference>
<feature type="domain" description="Activator of Hsp90 ATPase homologue 1/2-like C-terminal" evidence="2">
    <location>
        <begin position="13"/>
        <end position="106"/>
    </location>
</feature>
<feature type="non-terminal residue" evidence="3">
    <location>
        <position position="107"/>
    </location>
</feature>
<dbReference type="InterPro" id="IPR013538">
    <property type="entry name" value="ASHA1/2-like_C"/>
</dbReference>
<sequence length="107" mass="12204">MQSNEIKFTTTIKAPPEKIMEALMQEEHIQKWWTNEAKVIDGKGVFGFSDHGDTEARFDMERHDNKVVWKCTKSSMAGTNAWEGTTVTFVLTPEANSTRLDFLQSGY</sequence>
<evidence type="ECO:0000259" key="2">
    <source>
        <dbReference type="Pfam" id="PF08327"/>
    </source>
</evidence>
<reference evidence="3 4" key="1">
    <citation type="submission" date="2017-09" db="EMBL/GenBank/DDBJ databases">
        <title>Depth-based differentiation of microbial function through sediment-hosted aquifers and enrichment of novel symbionts in the deep terrestrial subsurface.</title>
        <authorList>
            <person name="Probst A.J."/>
            <person name="Ladd B."/>
            <person name="Jarett J.K."/>
            <person name="Geller-Mcgrath D.E."/>
            <person name="Sieber C.M."/>
            <person name="Emerson J.B."/>
            <person name="Anantharaman K."/>
            <person name="Thomas B.C."/>
            <person name="Malmstrom R."/>
            <person name="Stieglmeier M."/>
            <person name="Klingl A."/>
            <person name="Woyke T."/>
            <person name="Ryan C.M."/>
            <person name="Banfield J.F."/>
        </authorList>
    </citation>
    <scope>NUCLEOTIDE SEQUENCE [LARGE SCALE GENOMIC DNA]</scope>
    <source>
        <strain evidence="3">CG10_big_fil_rev_8_21_14_0_10_42_12</strain>
    </source>
</reference>
<evidence type="ECO:0000256" key="1">
    <source>
        <dbReference type="ARBA" id="ARBA00006817"/>
    </source>
</evidence>
<comment type="similarity">
    <text evidence="1">Belongs to the AHA1 family.</text>
</comment>
<evidence type="ECO:0000313" key="3">
    <source>
        <dbReference type="EMBL" id="PIR38951.1"/>
    </source>
</evidence>
<dbReference type="Gene3D" id="3.30.530.20">
    <property type="match status" value="1"/>
</dbReference>
<organism evidence="3 4">
    <name type="scientific">Candidatus Zambryskibacteria bacterium CG10_big_fil_rev_8_21_14_0_10_42_12</name>
    <dbReference type="NCBI Taxonomy" id="1975115"/>
    <lineage>
        <taxon>Bacteria</taxon>
        <taxon>Candidatus Zambryskiibacteriota</taxon>
    </lineage>
</organism>
<name>A0A2H0QXH3_9BACT</name>
<dbReference type="CDD" id="cd07814">
    <property type="entry name" value="SRPBCC_CalC_Aha1-like"/>
    <property type="match status" value="1"/>
</dbReference>
<dbReference type="InterPro" id="IPR023393">
    <property type="entry name" value="START-like_dom_sf"/>
</dbReference>
<accession>A0A2H0QXH3</accession>
<dbReference type="AlphaFoldDB" id="A0A2H0QXH3"/>
<comment type="caution">
    <text evidence="3">The sequence shown here is derived from an EMBL/GenBank/DDBJ whole genome shotgun (WGS) entry which is preliminary data.</text>
</comment>
<dbReference type="SUPFAM" id="SSF55961">
    <property type="entry name" value="Bet v1-like"/>
    <property type="match status" value="1"/>
</dbReference>
<gene>
    <name evidence="3" type="ORF">COV34_00040</name>
</gene>
<dbReference type="Proteomes" id="UP000231333">
    <property type="component" value="Unassembled WGS sequence"/>
</dbReference>
<protein>
    <recommendedName>
        <fullName evidence="2">Activator of Hsp90 ATPase homologue 1/2-like C-terminal domain-containing protein</fullName>
    </recommendedName>
</protein>
<dbReference type="Pfam" id="PF08327">
    <property type="entry name" value="AHSA1"/>
    <property type="match status" value="1"/>
</dbReference>
<proteinExistence type="inferred from homology"/>